<evidence type="ECO:0000313" key="1">
    <source>
        <dbReference type="EMBL" id="OQV22276.1"/>
    </source>
</evidence>
<proteinExistence type="predicted"/>
<sequence length="197" mass="21256">MSVEPHKDDPGAPEDSARPGQYGLYYHHHGPGLWGLSVDEIKVIRDCSRDAHWKWAVPGTILGGAAAYFGTIQSVWGANAAAAAPPGVRGMRGWWQFWLVTASMLLGNLSGRALYNTLGNCQDKMAALPADSTIGQTARELNKAGIRLPPYMIVAGAETGPWSYWGNMWHANQGGNCRGYGSGYRYGERSSSGLDSK</sequence>
<dbReference type="Proteomes" id="UP000192578">
    <property type="component" value="Unassembled WGS sequence"/>
</dbReference>
<accession>A0A1W0X461</accession>
<gene>
    <name evidence="1" type="ORF">BV898_03779</name>
</gene>
<dbReference type="AlphaFoldDB" id="A0A1W0X461"/>
<evidence type="ECO:0000313" key="2">
    <source>
        <dbReference type="Proteomes" id="UP000192578"/>
    </source>
</evidence>
<reference evidence="2" key="1">
    <citation type="submission" date="2017-01" db="EMBL/GenBank/DDBJ databases">
        <title>Comparative genomics of anhydrobiosis in the tardigrade Hypsibius dujardini.</title>
        <authorList>
            <person name="Yoshida Y."/>
            <person name="Koutsovoulos G."/>
            <person name="Laetsch D."/>
            <person name="Stevens L."/>
            <person name="Kumar S."/>
            <person name="Horikawa D."/>
            <person name="Ishino K."/>
            <person name="Komine S."/>
            <person name="Tomita M."/>
            <person name="Blaxter M."/>
            <person name="Arakawa K."/>
        </authorList>
    </citation>
    <scope>NUCLEOTIDE SEQUENCE [LARGE SCALE GENOMIC DNA]</scope>
    <source>
        <strain evidence="2">Z151</strain>
    </source>
</reference>
<dbReference type="OrthoDB" id="6513616at2759"/>
<name>A0A1W0X461_HYPEX</name>
<comment type="caution">
    <text evidence="1">The sequence shown here is derived from an EMBL/GenBank/DDBJ whole genome shotgun (WGS) entry which is preliminary data.</text>
</comment>
<dbReference type="EMBL" id="MTYJ01000018">
    <property type="protein sequence ID" value="OQV22276.1"/>
    <property type="molecule type" value="Genomic_DNA"/>
</dbReference>
<keyword evidence="2" id="KW-1185">Reference proteome</keyword>
<organism evidence="1 2">
    <name type="scientific">Hypsibius exemplaris</name>
    <name type="common">Freshwater tardigrade</name>
    <dbReference type="NCBI Taxonomy" id="2072580"/>
    <lineage>
        <taxon>Eukaryota</taxon>
        <taxon>Metazoa</taxon>
        <taxon>Ecdysozoa</taxon>
        <taxon>Tardigrada</taxon>
        <taxon>Eutardigrada</taxon>
        <taxon>Parachela</taxon>
        <taxon>Hypsibioidea</taxon>
        <taxon>Hypsibiidae</taxon>
        <taxon>Hypsibius</taxon>
    </lineage>
</organism>
<protein>
    <submittedName>
        <fullName evidence="1">Uncharacterized protein</fullName>
    </submittedName>
</protein>